<dbReference type="SUPFAM" id="SSF81383">
    <property type="entry name" value="F-box domain"/>
    <property type="match status" value="1"/>
</dbReference>
<keyword evidence="5" id="KW-1185">Reference proteome</keyword>
<organism evidence="4 5">
    <name type="scientific">Pestalotiopsis fici (strain W106-1 / CGMCC3.15140)</name>
    <dbReference type="NCBI Taxonomy" id="1229662"/>
    <lineage>
        <taxon>Eukaryota</taxon>
        <taxon>Fungi</taxon>
        <taxon>Dikarya</taxon>
        <taxon>Ascomycota</taxon>
        <taxon>Pezizomycotina</taxon>
        <taxon>Sordariomycetes</taxon>
        <taxon>Xylariomycetidae</taxon>
        <taxon>Amphisphaeriales</taxon>
        <taxon>Sporocadaceae</taxon>
        <taxon>Pestalotiopsis</taxon>
    </lineage>
</organism>
<evidence type="ECO:0000313" key="4">
    <source>
        <dbReference type="EMBL" id="ETS85662.1"/>
    </source>
</evidence>
<feature type="transmembrane region" description="Helical" evidence="2">
    <location>
        <begin position="349"/>
        <end position="369"/>
    </location>
</feature>
<evidence type="ECO:0000256" key="2">
    <source>
        <dbReference type="SAM" id="Phobius"/>
    </source>
</evidence>
<dbReference type="eggNOG" id="ENOG502RS6M">
    <property type="taxonomic scope" value="Eukaryota"/>
</dbReference>
<evidence type="ECO:0000256" key="1">
    <source>
        <dbReference type="SAM" id="MobiDB-lite"/>
    </source>
</evidence>
<dbReference type="AlphaFoldDB" id="W3XJM0"/>
<evidence type="ECO:0000259" key="3">
    <source>
        <dbReference type="PROSITE" id="PS50181"/>
    </source>
</evidence>
<feature type="region of interest" description="Disordered" evidence="1">
    <location>
        <begin position="1"/>
        <end position="26"/>
    </location>
</feature>
<proteinExistence type="predicted"/>
<feature type="compositionally biased region" description="Acidic residues" evidence="1">
    <location>
        <begin position="107"/>
        <end position="116"/>
    </location>
</feature>
<feature type="domain" description="F-box" evidence="3">
    <location>
        <begin position="124"/>
        <end position="169"/>
    </location>
</feature>
<feature type="transmembrane region" description="Helical" evidence="2">
    <location>
        <begin position="321"/>
        <end position="343"/>
    </location>
</feature>
<keyword evidence="2" id="KW-1133">Transmembrane helix</keyword>
<dbReference type="KEGG" id="pfy:PFICI_03687"/>
<dbReference type="Proteomes" id="UP000030651">
    <property type="component" value="Unassembled WGS sequence"/>
</dbReference>
<name>W3XJM0_PESFW</name>
<keyword evidence="2" id="KW-0472">Membrane</keyword>
<dbReference type="GeneID" id="19268700"/>
<protein>
    <recommendedName>
        <fullName evidence="3">F-box domain-containing protein</fullName>
    </recommendedName>
</protein>
<dbReference type="EMBL" id="KI912110">
    <property type="protein sequence ID" value="ETS85662.1"/>
    <property type="molecule type" value="Genomic_DNA"/>
</dbReference>
<dbReference type="InterPro" id="IPR001810">
    <property type="entry name" value="F-box_dom"/>
</dbReference>
<dbReference type="OMA" id="QEYPATW"/>
<feature type="transmembrane region" description="Helical" evidence="2">
    <location>
        <begin position="416"/>
        <end position="438"/>
    </location>
</feature>
<reference evidence="5" key="1">
    <citation type="journal article" date="2015" name="BMC Genomics">
        <title>Genomic and transcriptomic analysis of the endophytic fungus Pestalotiopsis fici reveals its lifestyle and high potential for synthesis of natural products.</title>
        <authorList>
            <person name="Wang X."/>
            <person name="Zhang X."/>
            <person name="Liu L."/>
            <person name="Xiang M."/>
            <person name="Wang W."/>
            <person name="Sun X."/>
            <person name="Che Y."/>
            <person name="Guo L."/>
            <person name="Liu G."/>
            <person name="Guo L."/>
            <person name="Wang C."/>
            <person name="Yin W.B."/>
            <person name="Stadler M."/>
            <person name="Zhang X."/>
            <person name="Liu X."/>
        </authorList>
    </citation>
    <scope>NUCLEOTIDE SEQUENCE [LARGE SCALE GENOMIC DNA]</scope>
    <source>
        <strain evidence="5">W106-1 / CGMCC3.15140</strain>
    </source>
</reference>
<keyword evidence="2" id="KW-0812">Transmembrane</keyword>
<gene>
    <name evidence="4" type="ORF">PFICI_03687</name>
</gene>
<feature type="transmembrane region" description="Helical" evidence="2">
    <location>
        <begin position="376"/>
        <end position="396"/>
    </location>
</feature>
<feature type="transmembrane region" description="Helical" evidence="2">
    <location>
        <begin position="458"/>
        <end position="475"/>
    </location>
</feature>
<evidence type="ECO:0000313" key="5">
    <source>
        <dbReference type="Proteomes" id="UP000030651"/>
    </source>
</evidence>
<dbReference type="HOGENOM" id="CLU_044378_0_0_1"/>
<feature type="region of interest" description="Disordered" evidence="1">
    <location>
        <begin position="97"/>
        <end position="122"/>
    </location>
</feature>
<dbReference type="RefSeq" id="XP_007830459.1">
    <property type="nucleotide sequence ID" value="XM_007832268.1"/>
</dbReference>
<dbReference type="OrthoDB" id="4759647at2759"/>
<dbReference type="InterPro" id="IPR036047">
    <property type="entry name" value="F-box-like_dom_sf"/>
</dbReference>
<dbReference type="InParanoid" id="W3XJM0"/>
<accession>W3XJM0</accession>
<dbReference type="PROSITE" id="PS50181">
    <property type="entry name" value="FBOX"/>
    <property type="match status" value="1"/>
</dbReference>
<sequence>MDFREPLKSPLLKSRPGSSRKRESFKEKNNIVIRKSWDNDTGLNTITPTSGLDLLIRHALARSNTPAYFDEHGNPVLPPASPLRRSMQPLENIADRMRQKRKSWYDGQDEDDEDGGEQGKGVVPSRLLALPTELQFLVISHLELSDLERLRRTCQYYRFLLSPEYVRALFGGRRKLAWHMTGHCQECLESPGRDKLILQIAPPPRASNNNRDTTNTIINDNNITINDNNSIMDDNNIIDDNDGNLRPPISRREIYLPSSKCFTCSVRDRDLKIGVQYQLADGEGLGAWACRWCGWPVAFPSSRYQFHIACYDRYYKVLWRFMYLGFAQLTVGIVAAALSLVYFRRELVVFVPTVINFVLLWICLTFLVFRGNRIRTYHWVGILELIIMSLWIPPIYTVSQDLKRNTSGKTFASSIAVLTFAAINMLFRLLNVIGNVFLMLHYDMTRHYVPEMTIKDRLLNFIMTGLIFWTYPQSVEQRYPPHFH</sequence>